<dbReference type="Proteomes" id="UP000814128">
    <property type="component" value="Unassembled WGS sequence"/>
</dbReference>
<sequence>MHAQSPYDILIVGAGAAGTTLAQALSRGSAARPTGRYRIALLERSLAEPDRIVGELLQPGGREILQRLGMGDCVEGIDAVPVHGYAVVKDGDAVRIPYNHTHEGRSFHHGRFIQNLRSKARTAPGVEIVEATVTDLIECPLSRRVIGVQAVRKGATQGEKEPFYATLVVVADGCFSNFRAQVYRAKPATNTVGHFVGVVLQDAALPIPKHGTVSLIRGHGPVLLYQIAEHDTRMLVDVKAPLPADLKSHILTEIVPHLPAGLQQPARRAVETDRLRRMPNTVLAPATQGGRATKEGVVLVGDAWNMRHPLTGGGMTVAFHDAELLARLLVALPDLGDWDAVGAVLHRWHWQRKPLAATVNILSVALYDLFGADDEYLAVLRDGCFAYFERGGTCVSEPVGLLSATRPDTFLLFYHFFCVAFYSIYVMFTRPRTVRVPGEKAKTLPPPGVEEYPLLCLKGVRVFWTACVVFGPLLWAEYRWW</sequence>
<gene>
    <name evidence="1" type="ORF">K488DRAFT_53848</name>
</gene>
<dbReference type="EMBL" id="MU273612">
    <property type="protein sequence ID" value="KAI0030634.1"/>
    <property type="molecule type" value="Genomic_DNA"/>
</dbReference>
<proteinExistence type="predicted"/>
<reference evidence="1" key="1">
    <citation type="submission" date="2021-02" db="EMBL/GenBank/DDBJ databases">
        <authorList>
            <consortium name="DOE Joint Genome Institute"/>
            <person name="Ahrendt S."/>
            <person name="Looney B.P."/>
            <person name="Miyauchi S."/>
            <person name="Morin E."/>
            <person name="Drula E."/>
            <person name="Courty P.E."/>
            <person name="Chicoki N."/>
            <person name="Fauchery L."/>
            <person name="Kohler A."/>
            <person name="Kuo A."/>
            <person name="Labutti K."/>
            <person name="Pangilinan J."/>
            <person name="Lipzen A."/>
            <person name="Riley R."/>
            <person name="Andreopoulos W."/>
            <person name="He G."/>
            <person name="Johnson J."/>
            <person name="Barry K.W."/>
            <person name="Grigoriev I.V."/>
            <person name="Nagy L."/>
            <person name="Hibbett D."/>
            <person name="Henrissat B."/>
            <person name="Matheny P.B."/>
            <person name="Labbe J."/>
            <person name="Martin F."/>
        </authorList>
    </citation>
    <scope>NUCLEOTIDE SEQUENCE</scope>
    <source>
        <strain evidence="1">EC-137</strain>
    </source>
</reference>
<evidence type="ECO:0000313" key="2">
    <source>
        <dbReference type="Proteomes" id="UP000814128"/>
    </source>
</evidence>
<evidence type="ECO:0000313" key="1">
    <source>
        <dbReference type="EMBL" id="KAI0030634.1"/>
    </source>
</evidence>
<accession>A0ACB8QFP3</accession>
<protein>
    <submittedName>
        <fullName evidence="1">Squalene epoxidase-like protein</fullName>
    </submittedName>
</protein>
<reference evidence="1" key="2">
    <citation type="journal article" date="2022" name="New Phytol.">
        <title>Evolutionary transition to the ectomycorrhizal habit in the genomes of a hyperdiverse lineage of mushroom-forming fungi.</title>
        <authorList>
            <person name="Looney B."/>
            <person name="Miyauchi S."/>
            <person name="Morin E."/>
            <person name="Drula E."/>
            <person name="Courty P.E."/>
            <person name="Kohler A."/>
            <person name="Kuo A."/>
            <person name="LaButti K."/>
            <person name="Pangilinan J."/>
            <person name="Lipzen A."/>
            <person name="Riley R."/>
            <person name="Andreopoulos W."/>
            <person name="He G."/>
            <person name="Johnson J."/>
            <person name="Nolan M."/>
            <person name="Tritt A."/>
            <person name="Barry K.W."/>
            <person name="Grigoriev I.V."/>
            <person name="Nagy L.G."/>
            <person name="Hibbett D."/>
            <person name="Henrissat B."/>
            <person name="Matheny P.B."/>
            <person name="Labbe J."/>
            <person name="Martin F.M."/>
        </authorList>
    </citation>
    <scope>NUCLEOTIDE SEQUENCE</scope>
    <source>
        <strain evidence="1">EC-137</strain>
    </source>
</reference>
<organism evidence="1 2">
    <name type="scientific">Vararia minispora EC-137</name>
    <dbReference type="NCBI Taxonomy" id="1314806"/>
    <lineage>
        <taxon>Eukaryota</taxon>
        <taxon>Fungi</taxon>
        <taxon>Dikarya</taxon>
        <taxon>Basidiomycota</taxon>
        <taxon>Agaricomycotina</taxon>
        <taxon>Agaricomycetes</taxon>
        <taxon>Russulales</taxon>
        <taxon>Lachnocladiaceae</taxon>
        <taxon>Vararia</taxon>
    </lineage>
</organism>
<name>A0ACB8QFP3_9AGAM</name>
<keyword evidence="2" id="KW-1185">Reference proteome</keyword>
<comment type="caution">
    <text evidence="1">The sequence shown here is derived from an EMBL/GenBank/DDBJ whole genome shotgun (WGS) entry which is preliminary data.</text>
</comment>